<name>A0A1W9KT36_9BURK</name>
<protein>
    <submittedName>
        <fullName evidence="2">Uncharacterized protein</fullName>
    </submittedName>
</protein>
<feature type="transmembrane region" description="Helical" evidence="1">
    <location>
        <begin position="36"/>
        <end position="60"/>
    </location>
</feature>
<organism evidence="2 3">
    <name type="scientific">Rhodoferax ferrireducens</name>
    <dbReference type="NCBI Taxonomy" id="192843"/>
    <lineage>
        <taxon>Bacteria</taxon>
        <taxon>Pseudomonadati</taxon>
        <taxon>Pseudomonadota</taxon>
        <taxon>Betaproteobacteria</taxon>
        <taxon>Burkholderiales</taxon>
        <taxon>Comamonadaceae</taxon>
        <taxon>Rhodoferax</taxon>
    </lineage>
</organism>
<keyword evidence="1" id="KW-1133">Transmembrane helix</keyword>
<dbReference type="EMBL" id="MTEI01000008">
    <property type="protein sequence ID" value="OQW87542.1"/>
    <property type="molecule type" value="Genomic_DNA"/>
</dbReference>
<comment type="caution">
    <text evidence="2">The sequence shown here is derived from an EMBL/GenBank/DDBJ whole genome shotgun (WGS) entry which is preliminary data.</text>
</comment>
<dbReference type="Proteomes" id="UP000192505">
    <property type="component" value="Unassembled WGS sequence"/>
</dbReference>
<feature type="transmembrane region" description="Helical" evidence="1">
    <location>
        <begin position="12"/>
        <end position="30"/>
    </location>
</feature>
<keyword evidence="1" id="KW-0472">Membrane</keyword>
<proteinExistence type="predicted"/>
<evidence type="ECO:0000313" key="2">
    <source>
        <dbReference type="EMBL" id="OQW87542.1"/>
    </source>
</evidence>
<evidence type="ECO:0000313" key="3">
    <source>
        <dbReference type="Proteomes" id="UP000192505"/>
    </source>
</evidence>
<dbReference type="AlphaFoldDB" id="A0A1W9KT36"/>
<keyword evidence="1" id="KW-0812">Transmembrane</keyword>
<sequence>MKLSRLYQPRNPLFWLMVALNLLSAALSWISQTQSLGVLVSLVMVGFAIGNAVLGTYLMWRLVNA</sequence>
<reference evidence="2 3" key="1">
    <citation type="submission" date="2017-01" db="EMBL/GenBank/DDBJ databases">
        <title>Novel large sulfur bacteria in the metagenomes of groundwater-fed chemosynthetic microbial mats in the Lake Huron basin.</title>
        <authorList>
            <person name="Sharrar A.M."/>
            <person name="Flood B.E."/>
            <person name="Bailey J.V."/>
            <person name="Jones D.S."/>
            <person name="Biddanda B."/>
            <person name="Ruberg S.A."/>
            <person name="Marcus D.N."/>
            <person name="Dick G.J."/>
        </authorList>
    </citation>
    <scope>NUCLEOTIDE SEQUENCE [LARGE SCALE GENOMIC DNA]</scope>
    <source>
        <strain evidence="2">A7</strain>
    </source>
</reference>
<accession>A0A1W9KT36</accession>
<gene>
    <name evidence="2" type="ORF">BWK72_12835</name>
</gene>
<evidence type="ECO:0000256" key="1">
    <source>
        <dbReference type="SAM" id="Phobius"/>
    </source>
</evidence>